<evidence type="ECO:0000256" key="5">
    <source>
        <dbReference type="ARBA" id="ARBA00023163"/>
    </source>
</evidence>
<keyword evidence="5" id="KW-0804">Transcription</keyword>
<dbReference type="SUPFAM" id="SSF57959">
    <property type="entry name" value="Leucine zipper domain"/>
    <property type="match status" value="1"/>
</dbReference>
<dbReference type="AlphaFoldDB" id="A0A8H7TJ58"/>
<feature type="compositionally biased region" description="Basic and acidic residues" evidence="7">
    <location>
        <begin position="22"/>
        <end position="35"/>
    </location>
</feature>
<dbReference type="GO" id="GO:0090575">
    <property type="term" value="C:RNA polymerase II transcription regulator complex"/>
    <property type="evidence" value="ECO:0007669"/>
    <property type="project" value="TreeGrafter"/>
</dbReference>
<dbReference type="EMBL" id="JAFJYH010000082">
    <property type="protein sequence ID" value="KAG4420547.1"/>
    <property type="molecule type" value="Genomic_DNA"/>
</dbReference>
<evidence type="ECO:0000256" key="7">
    <source>
        <dbReference type="SAM" id="MobiDB-lite"/>
    </source>
</evidence>
<comment type="similarity">
    <text evidence="2">Belongs to the bZIP family.</text>
</comment>
<organism evidence="8 9">
    <name type="scientific">Cadophora malorum</name>
    <dbReference type="NCBI Taxonomy" id="108018"/>
    <lineage>
        <taxon>Eukaryota</taxon>
        <taxon>Fungi</taxon>
        <taxon>Dikarya</taxon>
        <taxon>Ascomycota</taxon>
        <taxon>Pezizomycotina</taxon>
        <taxon>Leotiomycetes</taxon>
        <taxon>Helotiales</taxon>
        <taxon>Ploettnerulaceae</taxon>
        <taxon>Cadophora</taxon>
    </lineage>
</organism>
<dbReference type="CDD" id="cd14688">
    <property type="entry name" value="bZIP_YAP"/>
    <property type="match status" value="1"/>
</dbReference>
<keyword evidence="6" id="KW-0539">Nucleus</keyword>
<reference evidence="8" key="1">
    <citation type="submission" date="2021-02" db="EMBL/GenBank/DDBJ databases">
        <title>Genome sequence Cadophora malorum strain M34.</title>
        <authorList>
            <person name="Stefanovic E."/>
            <person name="Vu D."/>
            <person name="Scully C."/>
            <person name="Dijksterhuis J."/>
            <person name="Roader J."/>
            <person name="Houbraken J."/>
        </authorList>
    </citation>
    <scope>NUCLEOTIDE SEQUENCE</scope>
    <source>
        <strain evidence="8">M34</strain>
    </source>
</reference>
<evidence type="ECO:0000256" key="2">
    <source>
        <dbReference type="ARBA" id="ARBA00007163"/>
    </source>
</evidence>
<sequence length="506" mass="55919">MSESNFWKRSVGRLGGKGKSKSKSDIDFAGDEHGDGSGGGGMTTFRFVEGGTGRDGTGKSKSSEAGQEDSDLTPKQRRRAQVRKAQIEHRQRKENHIKHLEQEVIELREKIAQAETQSVLFKHENIAIKATLQNSRIPLPAPLPATSSPSNRTEVQVPDDQFQFDFGSQTQSLTHSPAQSQQPNSDIDSNMLSSTDEFFNLPSPTSLAWLTNTTLVRTTFDPFLDDECLQISPAGSFPMSIDTAPSITSNTNINNVSLPSPDMFNSARWKPAVLEQQERELEEQALRDGSINHAAGNVKMSPEEEMEILAINFILALEHPCRTHFAPPSNVPFDPSSAATGHELMATTHLFSHASSFTHPNPHPHIHPHRDPHSTSSSHSHSHSQSHSQGLQTEKTREGSLYHPIETPAPGTTWRVPPLDLRGLYEMSECMPKENWEITPVQAWFLLVGRYGWERLIGKPRESQSVSGRGSEKAIDGLKRGLAKLVTCLGFGSVMDEIEFWGVVGE</sequence>
<evidence type="ECO:0000313" key="8">
    <source>
        <dbReference type="EMBL" id="KAG4420547.1"/>
    </source>
</evidence>
<accession>A0A8H7TJ58</accession>
<protein>
    <recommendedName>
        <fullName evidence="10">BZIP domain-containing protein</fullName>
    </recommendedName>
</protein>
<dbReference type="GO" id="GO:0001228">
    <property type="term" value="F:DNA-binding transcription activator activity, RNA polymerase II-specific"/>
    <property type="evidence" value="ECO:0007669"/>
    <property type="project" value="TreeGrafter"/>
</dbReference>
<keyword evidence="4" id="KW-0238">DNA-binding</keyword>
<dbReference type="InterPro" id="IPR050936">
    <property type="entry name" value="AP-1-like"/>
</dbReference>
<dbReference type="OrthoDB" id="5218140at2759"/>
<evidence type="ECO:0000256" key="6">
    <source>
        <dbReference type="ARBA" id="ARBA00023242"/>
    </source>
</evidence>
<evidence type="ECO:0008006" key="10">
    <source>
        <dbReference type="Google" id="ProtNLM"/>
    </source>
</evidence>
<feature type="region of interest" description="Disordered" evidence="7">
    <location>
        <begin position="1"/>
        <end position="92"/>
    </location>
</feature>
<dbReference type="PANTHER" id="PTHR40621:SF11">
    <property type="entry name" value="TRANSCRIPTION FACTOR KAPC-RELATED"/>
    <property type="match status" value="1"/>
</dbReference>
<evidence type="ECO:0000256" key="1">
    <source>
        <dbReference type="ARBA" id="ARBA00004123"/>
    </source>
</evidence>
<comment type="subcellular location">
    <subcellularLocation>
        <location evidence="1">Nucleus</location>
    </subcellularLocation>
</comment>
<dbReference type="Gene3D" id="1.20.5.170">
    <property type="match status" value="1"/>
</dbReference>
<feature type="compositionally biased region" description="Low complexity" evidence="7">
    <location>
        <begin position="374"/>
        <end position="389"/>
    </location>
</feature>
<gene>
    <name evidence="8" type="ORF">IFR04_006367</name>
</gene>
<name>A0A8H7TJ58_9HELO</name>
<evidence type="ECO:0000256" key="4">
    <source>
        <dbReference type="ARBA" id="ARBA00023125"/>
    </source>
</evidence>
<dbReference type="PANTHER" id="PTHR40621">
    <property type="entry name" value="TRANSCRIPTION FACTOR KAPC-RELATED"/>
    <property type="match status" value="1"/>
</dbReference>
<dbReference type="InterPro" id="IPR046347">
    <property type="entry name" value="bZIP_sf"/>
</dbReference>
<dbReference type="GO" id="GO:0000976">
    <property type="term" value="F:transcription cis-regulatory region binding"/>
    <property type="evidence" value="ECO:0007669"/>
    <property type="project" value="InterPro"/>
</dbReference>
<feature type="region of interest" description="Disordered" evidence="7">
    <location>
        <begin position="354"/>
        <end position="397"/>
    </location>
</feature>
<keyword evidence="3" id="KW-0805">Transcription regulation</keyword>
<feature type="region of interest" description="Disordered" evidence="7">
    <location>
        <begin position="169"/>
        <end position="193"/>
    </location>
</feature>
<dbReference type="Proteomes" id="UP000664132">
    <property type="component" value="Unassembled WGS sequence"/>
</dbReference>
<keyword evidence="9" id="KW-1185">Reference proteome</keyword>
<comment type="caution">
    <text evidence="8">The sequence shown here is derived from an EMBL/GenBank/DDBJ whole genome shotgun (WGS) entry which is preliminary data.</text>
</comment>
<evidence type="ECO:0000256" key="3">
    <source>
        <dbReference type="ARBA" id="ARBA00023015"/>
    </source>
</evidence>
<evidence type="ECO:0000313" key="9">
    <source>
        <dbReference type="Proteomes" id="UP000664132"/>
    </source>
</evidence>
<feature type="non-terminal residue" evidence="8">
    <location>
        <position position="506"/>
    </location>
</feature>
<proteinExistence type="inferred from homology"/>